<feature type="chain" id="PRO_5017325329" evidence="10">
    <location>
        <begin position="26"/>
        <end position="988"/>
    </location>
</feature>
<dbReference type="PROSITE" id="PS50835">
    <property type="entry name" value="IG_LIKE"/>
    <property type="match status" value="6"/>
</dbReference>
<evidence type="ECO:0000256" key="8">
    <source>
        <dbReference type="ARBA" id="ARBA00023319"/>
    </source>
</evidence>
<dbReference type="STRING" id="30732.ENSOMEP00000006506"/>
<protein>
    <submittedName>
        <fullName evidence="12">Immunoglobulin superfamily member 2-like</fullName>
    </submittedName>
</protein>
<evidence type="ECO:0000256" key="5">
    <source>
        <dbReference type="ARBA" id="ARBA00022989"/>
    </source>
</evidence>
<feature type="domain" description="Ig-like" evidence="11">
    <location>
        <begin position="420"/>
        <end position="539"/>
    </location>
</feature>
<evidence type="ECO:0000256" key="3">
    <source>
        <dbReference type="ARBA" id="ARBA00022729"/>
    </source>
</evidence>
<evidence type="ECO:0000256" key="2">
    <source>
        <dbReference type="ARBA" id="ARBA00022692"/>
    </source>
</evidence>
<reference evidence="12" key="2">
    <citation type="submission" date="2025-09" db="UniProtKB">
        <authorList>
            <consortium name="Ensembl"/>
        </authorList>
    </citation>
    <scope>IDENTIFICATION</scope>
</reference>
<evidence type="ECO:0000259" key="11">
    <source>
        <dbReference type="PROSITE" id="PS50835"/>
    </source>
</evidence>
<dbReference type="InterPro" id="IPR007110">
    <property type="entry name" value="Ig-like_dom"/>
</dbReference>
<feature type="domain" description="Ig-like" evidence="11">
    <location>
        <begin position="290"/>
        <end position="416"/>
    </location>
</feature>
<keyword evidence="8" id="KW-0393">Immunoglobulin domain</keyword>
<feature type="signal peptide" evidence="10">
    <location>
        <begin position="1"/>
        <end position="25"/>
    </location>
</feature>
<evidence type="ECO:0000256" key="4">
    <source>
        <dbReference type="ARBA" id="ARBA00022737"/>
    </source>
</evidence>
<dbReference type="GeneID" id="112155506"/>
<dbReference type="KEGG" id="oml:112155506"/>
<keyword evidence="7" id="KW-1015">Disulfide bond</keyword>
<organism evidence="12 13">
    <name type="scientific">Oryzias melastigma</name>
    <name type="common">Marine medaka</name>
    <dbReference type="NCBI Taxonomy" id="30732"/>
    <lineage>
        <taxon>Eukaryota</taxon>
        <taxon>Metazoa</taxon>
        <taxon>Chordata</taxon>
        <taxon>Craniata</taxon>
        <taxon>Vertebrata</taxon>
        <taxon>Euteleostomi</taxon>
        <taxon>Actinopterygii</taxon>
        <taxon>Neopterygii</taxon>
        <taxon>Teleostei</taxon>
        <taxon>Neoteleostei</taxon>
        <taxon>Acanthomorphata</taxon>
        <taxon>Ovalentaria</taxon>
        <taxon>Atherinomorphae</taxon>
        <taxon>Beloniformes</taxon>
        <taxon>Adrianichthyidae</taxon>
        <taxon>Oryziinae</taxon>
        <taxon>Oryzias</taxon>
    </lineage>
</organism>
<dbReference type="PANTHER" id="PTHR12207:SF25">
    <property type="entry name" value="IMMUNOGLOBULIN SUPERFAMILY MEMBER 2"/>
    <property type="match status" value="1"/>
</dbReference>
<keyword evidence="6 9" id="KW-0472">Membrane</keyword>
<keyword evidence="13" id="KW-1185">Reference proteome</keyword>
<dbReference type="Pfam" id="PF07686">
    <property type="entry name" value="V-set"/>
    <property type="match status" value="3"/>
</dbReference>
<proteinExistence type="predicted"/>
<dbReference type="SUPFAM" id="SSF48726">
    <property type="entry name" value="Immunoglobulin"/>
    <property type="match status" value="7"/>
</dbReference>
<name>A0A3B3BLR1_ORYME</name>
<dbReference type="FunFam" id="2.60.40.10:FF:000191">
    <property type="entry name" value="Immunoglobulin superfamily member 3"/>
    <property type="match status" value="1"/>
</dbReference>
<dbReference type="CDD" id="cd00099">
    <property type="entry name" value="IgV"/>
    <property type="match status" value="1"/>
</dbReference>
<feature type="domain" description="Ig-like" evidence="11">
    <location>
        <begin position="796"/>
        <end position="914"/>
    </location>
</feature>
<feature type="domain" description="Ig-like" evidence="11">
    <location>
        <begin position="667"/>
        <end position="792"/>
    </location>
</feature>
<dbReference type="PaxDb" id="30732-ENSOMEP00000006506"/>
<dbReference type="RefSeq" id="XP_024142938.1">
    <property type="nucleotide sequence ID" value="XM_024287170.2"/>
</dbReference>
<evidence type="ECO:0000256" key="6">
    <source>
        <dbReference type="ARBA" id="ARBA00023136"/>
    </source>
</evidence>
<keyword evidence="2 9" id="KW-0812">Transmembrane</keyword>
<dbReference type="PANTHER" id="PTHR12207">
    <property type="entry name" value="V-SET AND TRANSMEMBRANE DOMAIN-CONTAINING PROTEIN"/>
    <property type="match status" value="1"/>
</dbReference>
<dbReference type="InterPro" id="IPR013106">
    <property type="entry name" value="Ig_V-set"/>
</dbReference>
<feature type="domain" description="Ig-like" evidence="11">
    <location>
        <begin position="150"/>
        <end position="272"/>
    </location>
</feature>
<dbReference type="Gene3D" id="2.60.40.10">
    <property type="entry name" value="Immunoglobulins"/>
    <property type="match status" value="5"/>
</dbReference>
<evidence type="ECO:0000256" key="1">
    <source>
        <dbReference type="ARBA" id="ARBA00004479"/>
    </source>
</evidence>
<dbReference type="SMART" id="SM00409">
    <property type="entry name" value="IG"/>
    <property type="match status" value="7"/>
</dbReference>
<dbReference type="InterPro" id="IPR036179">
    <property type="entry name" value="Ig-like_dom_sf"/>
</dbReference>
<dbReference type="InterPro" id="IPR013783">
    <property type="entry name" value="Ig-like_fold"/>
</dbReference>
<evidence type="ECO:0000313" key="12">
    <source>
        <dbReference type="Ensembl" id="ENSOMEP00000006506.1"/>
    </source>
</evidence>
<dbReference type="AlphaFoldDB" id="A0A3B3BLR1"/>
<feature type="domain" description="Ig-like" evidence="11">
    <location>
        <begin position="542"/>
        <end position="657"/>
    </location>
</feature>
<dbReference type="SMART" id="SM00406">
    <property type="entry name" value="IGv"/>
    <property type="match status" value="4"/>
</dbReference>
<keyword evidence="5 9" id="KW-1133">Transmembrane helix</keyword>
<dbReference type="GeneTree" id="ENSGT00940000155177"/>
<evidence type="ECO:0000313" key="13">
    <source>
        <dbReference type="Proteomes" id="UP000261560"/>
    </source>
</evidence>
<keyword evidence="4" id="KW-0677">Repeat</keyword>
<evidence type="ECO:0000256" key="7">
    <source>
        <dbReference type="ARBA" id="ARBA00023157"/>
    </source>
</evidence>
<dbReference type="GO" id="GO:0016020">
    <property type="term" value="C:membrane"/>
    <property type="evidence" value="ECO:0007669"/>
    <property type="project" value="UniProtKB-SubCell"/>
</dbReference>
<sequence>MGASLRALWGATFILLARLAQLCEARVNTEVQVGPLYRVVDTRLSISCKASGYPADKRTDFEFRVERPSRPGLPYNVISSADPDYAFASHNVRVAKKEIDLIHQSQSQVVFVIEKLLKEDEGEYECISVTTETVLDGIFSAKTVVKVIDDSLSVSLRDSATSMSFKEGEALSLTCQASSDTLQHTHLSVIWFLHKEGAQNPQPIISLSRDFTLIPGEDFKQRYKEGAVNLDKIGESTYRLEMTELQLSDQGQIYCQAQEWIQDPDRSWYSINQKDTEKIVLTVNAREVGPDMLSLVVKTSSEKTSLLEGQELLVSCSIDMHNLKERFFSAAWFRGDIELVRIGPTGILTVSLDDQRVEEGGLRAIRIGDGAYSFGLKPVSKDDQGSYKCMAWSEDRGSDGAFTKGTAQSSNSLQITISVPESGLSVKMQNPTQNVNQLDKLTLVCKVGGAKEYLSVNWEYKSATSSTFTTIIILESDGVMKKDATYKDRQVRATRPASESFVFELDKVTLADSGLYKCHVAEKIPNQDLHTNASECAVTVNPLESLMKVSLTSRSFNPTIGEEAVLMCKVKGPRIPITVTWIKRGDGLDMDEIVRLNYNGDMSWSGSQTSYQVSIRSQKDSVIYDLKLTSASQIEKGIYQCSVSTFVEGTHKKLATSNDLQVAVKNPVTKFKLEPNPPIEQVINTDIHIKCLLEGSTPLYAYSVIWFLQRETGFIDLSRADRFSFMTYGNVAELNHRHRISMTRTETTFELVIRQAKISDSGSYVCNVTEWLKDPRGTWISLSTMSTSTKVNISEPKTNLLVEKSQSTEIVINKDTKFNIPCNFREESSHESQFQVTWFWHKDAEIEKPKAIFTAYRNSTLQSSFEKIELIFDHPEESKFSLTVLKPSPEHSGLYFCEVEQWLQSLPEKWQTVSKKRSEDFNVTVLGDGEVRSSWEHTEVTLIVAVVILLIIIVILVVKICMDRNPGPKKQGATLWADQSQPIRLEDH</sequence>
<keyword evidence="3 10" id="KW-0732">Signal</keyword>
<dbReference type="Ensembl" id="ENSOMET00000005690.1">
    <property type="protein sequence ID" value="ENSOMEP00000006506.1"/>
    <property type="gene ID" value="ENSOMEG00000007569.1"/>
</dbReference>
<evidence type="ECO:0000256" key="9">
    <source>
        <dbReference type="SAM" id="Phobius"/>
    </source>
</evidence>
<reference evidence="12" key="1">
    <citation type="submission" date="2025-08" db="UniProtKB">
        <authorList>
            <consortium name="Ensembl"/>
        </authorList>
    </citation>
    <scope>IDENTIFICATION</scope>
</reference>
<comment type="subcellular location">
    <subcellularLocation>
        <location evidence="1">Membrane</location>
        <topology evidence="1">Single-pass type I membrane protein</topology>
    </subcellularLocation>
</comment>
<evidence type="ECO:0000256" key="10">
    <source>
        <dbReference type="SAM" id="SignalP"/>
    </source>
</evidence>
<accession>A0A3B3BLR1</accession>
<dbReference type="InterPro" id="IPR051102">
    <property type="entry name" value="IgSF_V-set/TM_domain"/>
</dbReference>
<dbReference type="FunFam" id="2.60.40.10:FF:000491">
    <property type="entry name" value="Immunoglobulin superfamily, member 3"/>
    <property type="match status" value="1"/>
</dbReference>
<feature type="transmembrane region" description="Helical" evidence="9">
    <location>
        <begin position="940"/>
        <end position="961"/>
    </location>
</feature>
<dbReference type="OMA" id="FWQKETE"/>
<dbReference type="InterPro" id="IPR003599">
    <property type="entry name" value="Ig_sub"/>
</dbReference>
<dbReference type="OrthoDB" id="9949420at2759"/>
<dbReference type="Proteomes" id="UP000261560">
    <property type="component" value="Unplaced"/>
</dbReference>